<evidence type="ECO:0000313" key="4">
    <source>
        <dbReference type="Proteomes" id="UP000228593"/>
    </source>
</evidence>
<keyword evidence="2" id="KW-0732">Signal</keyword>
<evidence type="ECO:0000256" key="1">
    <source>
        <dbReference type="SAM" id="MobiDB-lite"/>
    </source>
</evidence>
<evidence type="ECO:0008006" key="5">
    <source>
        <dbReference type="Google" id="ProtNLM"/>
    </source>
</evidence>
<evidence type="ECO:0000256" key="2">
    <source>
        <dbReference type="SAM" id="SignalP"/>
    </source>
</evidence>
<feature type="compositionally biased region" description="Basic and acidic residues" evidence="1">
    <location>
        <begin position="29"/>
        <end position="40"/>
    </location>
</feature>
<sequence length="110" mass="11785">MLALAFVLQMSAGIAGAYCMHESGQASEHVGHHQHEHAAADGDDDGSTTVKKFGPDPDCASCSHGSLVMLSWSSQVQPFVSSPHHQLTHVTGWPTPYLGLPERPNWIRAA</sequence>
<feature type="region of interest" description="Disordered" evidence="1">
    <location>
        <begin position="25"/>
        <end position="55"/>
    </location>
</feature>
<evidence type="ECO:0000313" key="3">
    <source>
        <dbReference type="EMBL" id="PIL40192.1"/>
    </source>
</evidence>
<gene>
    <name evidence="3" type="ORF">CR103_08345</name>
</gene>
<dbReference type="AlphaFoldDB" id="A0A2G8T2H0"/>
<accession>A0A2G8T2H0</accession>
<dbReference type="Proteomes" id="UP000228593">
    <property type="component" value="Unassembled WGS sequence"/>
</dbReference>
<reference evidence="3 4" key="1">
    <citation type="submission" date="2017-10" db="EMBL/GenBank/DDBJ databases">
        <title>Massilia psychrophilum sp. nov., a novel purple-pigmented bacterium isolated from Tianshan glacier, Xinjiang Municipality, China.</title>
        <authorList>
            <person name="Wang H."/>
        </authorList>
    </citation>
    <scope>NUCLEOTIDE SEQUENCE [LARGE SCALE GENOMIC DNA]</scope>
    <source>
        <strain evidence="3 4">JCM 30813</strain>
    </source>
</reference>
<protein>
    <recommendedName>
        <fullName evidence="5">Cobalt transporter</fullName>
    </recommendedName>
</protein>
<name>A0A2G8T2H0_9BURK</name>
<dbReference type="EMBL" id="PDOB01000010">
    <property type="protein sequence ID" value="PIL40192.1"/>
    <property type="molecule type" value="Genomic_DNA"/>
</dbReference>
<feature type="signal peptide" evidence="2">
    <location>
        <begin position="1"/>
        <end position="17"/>
    </location>
</feature>
<proteinExistence type="predicted"/>
<keyword evidence="4" id="KW-1185">Reference proteome</keyword>
<comment type="caution">
    <text evidence="3">The sequence shown here is derived from an EMBL/GenBank/DDBJ whole genome shotgun (WGS) entry which is preliminary data.</text>
</comment>
<feature type="chain" id="PRO_5013768954" description="Cobalt transporter" evidence="2">
    <location>
        <begin position="18"/>
        <end position="110"/>
    </location>
</feature>
<organism evidence="3 4">
    <name type="scientific">Massilia psychrophila</name>
    <dbReference type="NCBI Taxonomy" id="1603353"/>
    <lineage>
        <taxon>Bacteria</taxon>
        <taxon>Pseudomonadati</taxon>
        <taxon>Pseudomonadota</taxon>
        <taxon>Betaproteobacteria</taxon>
        <taxon>Burkholderiales</taxon>
        <taxon>Oxalobacteraceae</taxon>
        <taxon>Telluria group</taxon>
        <taxon>Massilia</taxon>
    </lineage>
</organism>